<name>A0AAV9J137_CYACA</name>
<evidence type="ECO:0000313" key="2">
    <source>
        <dbReference type="EMBL" id="KAK4538282.1"/>
    </source>
</evidence>
<proteinExistence type="predicted"/>
<feature type="region of interest" description="Disordered" evidence="1">
    <location>
        <begin position="1"/>
        <end position="43"/>
    </location>
</feature>
<dbReference type="AlphaFoldDB" id="A0AAV9J137"/>
<evidence type="ECO:0000256" key="1">
    <source>
        <dbReference type="SAM" id="MobiDB-lite"/>
    </source>
</evidence>
<keyword evidence="3" id="KW-1185">Reference proteome</keyword>
<accession>A0AAV9J137</accession>
<gene>
    <name evidence="2" type="ORF">CDCA_CDCA17G4307</name>
</gene>
<dbReference type="GO" id="GO:0016990">
    <property type="term" value="F:arginine deiminase activity"/>
    <property type="evidence" value="ECO:0007669"/>
    <property type="project" value="TreeGrafter"/>
</dbReference>
<dbReference type="Gene3D" id="3.75.10.10">
    <property type="entry name" value="L-arginine/glycine Amidinotransferase, Chain A"/>
    <property type="match status" value="1"/>
</dbReference>
<evidence type="ECO:0008006" key="4">
    <source>
        <dbReference type="Google" id="ProtNLM"/>
    </source>
</evidence>
<protein>
    <recommendedName>
        <fullName evidence="4">Arginine deiminase</fullName>
    </recommendedName>
</protein>
<evidence type="ECO:0000313" key="3">
    <source>
        <dbReference type="Proteomes" id="UP001301350"/>
    </source>
</evidence>
<dbReference type="EMBL" id="JANCYW010000017">
    <property type="protein sequence ID" value="KAK4538282.1"/>
    <property type="molecule type" value="Genomic_DNA"/>
</dbReference>
<sequence length="448" mass="50057">MNSSNVPHRWERRSASPVLPYSSSTRGSPVAPFRAPMESGQEHEDDVAEVAIVASPGLPKMMGALHPAGSLYEKPVNLRLAVEQHAAFRRLLESHSVRVYDVLEILLKDTERSVSARVALEAFAARCLTYQFSSEVNRAKLGKADREMVADSYKRKVLEGMSPEQLVDIIKTNPTVTIEPSGRDTGFTASYSFRPLTNLMFTRDQQVTTRRGIIMARLRAEQRRREVDVMQFCFDKLKLQVVGRIPPPGYLEGGDFFPVGEDLCFIGVGLRSDMTAVQYMLEHDLFGTRRVAVVKDERDQHQDRMHLDCVFNIIGRSTALMFAGMMGEQSPLRRNVDEYARASDTEPYRAVRRDVEFSAYVAEQGFEVIPLEEEHQLAYGCNVLNVGAGHVISVCSQAAREIVASDKFHGNVEYLDFSQCTAMYGAAHCASQIVRRAPVPPMSLNASS</sequence>
<dbReference type="GO" id="GO:0019546">
    <property type="term" value="P:L-arginine deiminase pathway"/>
    <property type="evidence" value="ECO:0007669"/>
    <property type="project" value="TreeGrafter"/>
</dbReference>
<comment type="caution">
    <text evidence="2">The sequence shown here is derived from an EMBL/GenBank/DDBJ whole genome shotgun (WGS) entry which is preliminary data.</text>
</comment>
<dbReference type="SUPFAM" id="SSF55909">
    <property type="entry name" value="Pentein"/>
    <property type="match status" value="1"/>
</dbReference>
<reference evidence="2 3" key="1">
    <citation type="submission" date="2022-07" db="EMBL/GenBank/DDBJ databases">
        <title>Genome-wide signatures of adaptation to extreme environments.</title>
        <authorList>
            <person name="Cho C.H."/>
            <person name="Yoon H.S."/>
        </authorList>
    </citation>
    <scope>NUCLEOTIDE SEQUENCE [LARGE SCALE GENOMIC DNA]</scope>
    <source>
        <strain evidence="2 3">DBV 063 E5</strain>
    </source>
</reference>
<dbReference type="Proteomes" id="UP001301350">
    <property type="component" value="Unassembled WGS sequence"/>
</dbReference>
<dbReference type="Pfam" id="PF02274">
    <property type="entry name" value="ADI"/>
    <property type="match status" value="1"/>
</dbReference>
<dbReference type="PANTHER" id="PTHR47271:SF2">
    <property type="entry name" value="ARGININE DEIMINASE"/>
    <property type="match status" value="1"/>
</dbReference>
<organism evidence="2 3">
    <name type="scientific">Cyanidium caldarium</name>
    <name type="common">Red alga</name>
    <dbReference type="NCBI Taxonomy" id="2771"/>
    <lineage>
        <taxon>Eukaryota</taxon>
        <taxon>Rhodophyta</taxon>
        <taxon>Bangiophyceae</taxon>
        <taxon>Cyanidiales</taxon>
        <taxon>Cyanidiaceae</taxon>
        <taxon>Cyanidium</taxon>
    </lineage>
</organism>
<dbReference type="PANTHER" id="PTHR47271">
    <property type="entry name" value="ARGININE DEIMINASE"/>
    <property type="match status" value="1"/>
</dbReference>